<name>A0A1F7WEN0_9BACT</name>
<reference evidence="7 8" key="1">
    <citation type="journal article" date="2016" name="Nat. Commun.">
        <title>Thousands of microbial genomes shed light on interconnected biogeochemical processes in an aquifer system.</title>
        <authorList>
            <person name="Anantharaman K."/>
            <person name="Brown C.T."/>
            <person name="Hug L.A."/>
            <person name="Sharon I."/>
            <person name="Castelle C.J."/>
            <person name="Probst A.J."/>
            <person name="Thomas B.C."/>
            <person name="Singh A."/>
            <person name="Wilkins M.J."/>
            <person name="Karaoz U."/>
            <person name="Brodie E.L."/>
            <person name="Williams K.H."/>
            <person name="Hubbard S.S."/>
            <person name="Banfield J.F."/>
        </authorList>
    </citation>
    <scope>NUCLEOTIDE SEQUENCE [LARGE SCALE GENOMIC DNA]</scope>
</reference>
<keyword evidence="5" id="KW-0695">RNA-directed DNA polymerase</keyword>
<evidence type="ECO:0008006" key="9">
    <source>
        <dbReference type="Google" id="ProtNLM"/>
    </source>
</evidence>
<protein>
    <recommendedName>
        <fullName evidence="9">Reverse transcriptase domain-containing protein</fullName>
    </recommendedName>
</protein>
<dbReference type="Proteomes" id="UP000176988">
    <property type="component" value="Unassembled WGS sequence"/>
</dbReference>
<dbReference type="EMBL" id="MGFG01000027">
    <property type="protein sequence ID" value="OGM00658.1"/>
    <property type="molecule type" value="Genomic_DNA"/>
</dbReference>
<organism evidence="7 8">
    <name type="scientific">Candidatus Uhrbacteria bacterium RIFOXYC2_FULL_47_19</name>
    <dbReference type="NCBI Taxonomy" id="1802424"/>
    <lineage>
        <taxon>Bacteria</taxon>
        <taxon>Candidatus Uhriibacteriota</taxon>
    </lineage>
</organism>
<dbReference type="InterPro" id="IPR000123">
    <property type="entry name" value="Reverse_transcriptase_msDNA"/>
</dbReference>
<gene>
    <name evidence="7" type="ORF">A2480_00955</name>
</gene>
<evidence type="ECO:0000256" key="2">
    <source>
        <dbReference type="ARBA" id="ARBA00022695"/>
    </source>
</evidence>
<comment type="caution">
    <text evidence="7">The sequence shown here is derived from an EMBL/GenBank/DDBJ whole genome shotgun (WGS) entry which is preliminary data.</text>
</comment>
<evidence type="ECO:0000256" key="6">
    <source>
        <dbReference type="SAM" id="MobiDB-lite"/>
    </source>
</evidence>
<feature type="region of interest" description="Disordered" evidence="6">
    <location>
        <begin position="400"/>
        <end position="426"/>
    </location>
</feature>
<keyword evidence="2" id="KW-0548">Nucleotidyltransferase</keyword>
<evidence type="ECO:0000313" key="7">
    <source>
        <dbReference type="EMBL" id="OGM00658.1"/>
    </source>
</evidence>
<dbReference type="PRINTS" id="PR00866">
    <property type="entry name" value="RNADNAPOLMS"/>
</dbReference>
<evidence type="ECO:0000256" key="3">
    <source>
        <dbReference type="ARBA" id="ARBA00022723"/>
    </source>
</evidence>
<dbReference type="STRING" id="1802424.A2480_00955"/>
<keyword evidence="4" id="KW-0460">Magnesium</keyword>
<evidence type="ECO:0000313" key="8">
    <source>
        <dbReference type="Proteomes" id="UP000176988"/>
    </source>
</evidence>
<dbReference type="GO" id="GO:0003964">
    <property type="term" value="F:RNA-directed DNA polymerase activity"/>
    <property type="evidence" value="ECO:0007669"/>
    <property type="project" value="UniProtKB-KW"/>
</dbReference>
<sequence length="426" mass="48596">MKIAKLCRWLWLVNGLQLNKKRRPGVAKKGKNKRGKRQKIVGDDFRVVLDVPERLVLLLLQFLHLTRANWSFLMDRIRQYKTDGTPVYTEWSKSKGRNKGRRYFAAPCDELKLVQKAILNRFLLSVPVHFIRHGGQRGSSILTNAETHAGFAKSMFVVDIINAFPTVFRSRIKANLRRAWLDHCRMFEGVELSEADKEMMLEAIVDLVAWRDRLPQGPPTSPRVLDIVCLRMDEQLYELFYSHSTPFQSYRSTAYVDDLTFSCNADSIPEELRSEALEIVRQNGFLPHTREDKTVYYSPETGRVPVALGLVIGRDGRITMAPYKVNQLRSRIYTLLTKKGELDDVSRGQLQGTIGFIRQVYPRKLPAKLRQIVEQAEWRLSAEKSGATVTIVVEALPELETPTSESSSEGVTSSPTQVKEAMELSA</sequence>
<dbReference type="AlphaFoldDB" id="A0A1F7WEN0"/>
<dbReference type="GO" id="GO:0046872">
    <property type="term" value="F:metal ion binding"/>
    <property type="evidence" value="ECO:0007669"/>
    <property type="project" value="UniProtKB-KW"/>
</dbReference>
<evidence type="ECO:0000256" key="5">
    <source>
        <dbReference type="ARBA" id="ARBA00022918"/>
    </source>
</evidence>
<accession>A0A1F7WEN0</accession>
<evidence type="ECO:0000256" key="4">
    <source>
        <dbReference type="ARBA" id="ARBA00022842"/>
    </source>
</evidence>
<evidence type="ECO:0000256" key="1">
    <source>
        <dbReference type="ARBA" id="ARBA00022679"/>
    </source>
</evidence>
<proteinExistence type="predicted"/>
<keyword evidence="3" id="KW-0479">Metal-binding</keyword>
<feature type="compositionally biased region" description="Low complexity" evidence="6">
    <location>
        <begin position="400"/>
        <end position="416"/>
    </location>
</feature>
<keyword evidence="1" id="KW-0808">Transferase</keyword>
<dbReference type="GO" id="GO:0003723">
    <property type="term" value="F:RNA binding"/>
    <property type="evidence" value="ECO:0007669"/>
    <property type="project" value="InterPro"/>
</dbReference>